<keyword evidence="4" id="KW-1185">Reference proteome</keyword>
<keyword evidence="1" id="KW-0472">Membrane</keyword>
<feature type="signal peptide" evidence="2">
    <location>
        <begin position="1"/>
        <end position="20"/>
    </location>
</feature>
<feature type="transmembrane region" description="Helical" evidence="1">
    <location>
        <begin position="96"/>
        <end position="114"/>
    </location>
</feature>
<gene>
    <name evidence="3" type="ORF">KDD93_03280</name>
</gene>
<dbReference type="EMBL" id="JAGSSW010000002">
    <property type="protein sequence ID" value="MBR8463594.1"/>
    <property type="molecule type" value="Genomic_DNA"/>
</dbReference>
<comment type="caution">
    <text evidence="3">The sequence shown here is derived from an EMBL/GenBank/DDBJ whole genome shotgun (WGS) entry which is preliminary data.</text>
</comment>
<dbReference type="Proteomes" id="UP000682951">
    <property type="component" value="Unassembled WGS sequence"/>
</dbReference>
<evidence type="ECO:0000313" key="3">
    <source>
        <dbReference type="EMBL" id="MBR8463594.1"/>
    </source>
</evidence>
<dbReference type="RefSeq" id="WP_212140152.1">
    <property type="nucleotide sequence ID" value="NZ_JAGSSW010000002.1"/>
</dbReference>
<accession>A0ABS5HH38</accession>
<keyword evidence="2" id="KW-0732">Signal</keyword>
<organism evidence="3 4">
    <name type="scientific">Campylobacter anatolicus</name>
    <dbReference type="NCBI Taxonomy" id="2829105"/>
    <lineage>
        <taxon>Bacteria</taxon>
        <taxon>Pseudomonadati</taxon>
        <taxon>Campylobacterota</taxon>
        <taxon>Epsilonproteobacteria</taxon>
        <taxon>Campylobacterales</taxon>
        <taxon>Campylobacteraceae</taxon>
        <taxon>Campylobacter</taxon>
    </lineage>
</organism>
<keyword evidence="1" id="KW-1133">Transmembrane helix</keyword>
<evidence type="ECO:0000256" key="2">
    <source>
        <dbReference type="SAM" id="SignalP"/>
    </source>
</evidence>
<protein>
    <recommendedName>
        <fullName evidence="5">PEGA domain-containing protein</fullName>
    </recommendedName>
</protein>
<sequence length="159" mass="17283">MIKFKLFLVGALALVLSGCASIVNGGSEKYTIHSDPSAAKIVVIDKADDTKIYEGITPLSVTLEKHQKYFKGKTYNVSVMKDGYAPVSFNIRPTLSGWYIGNIIFGGLIGILIVDPLTGGMWNLAPEKADNITTQKESITIKLLSDTTANERANMTQIK</sequence>
<keyword evidence="1" id="KW-0812">Transmembrane</keyword>
<reference evidence="3 4" key="1">
    <citation type="submission" date="2021-04" db="EMBL/GenBank/DDBJ databases">
        <title>Molecular and phenotypic characterization and identification of bacterial isolates recovered from the Anatolian ground squirrels (Spermophilus xanthoprymnus) and which have the potential to form a new species in the Campylobacter genus.</title>
        <authorList>
            <person name="Aydin F."/>
            <person name="Abay S."/>
            <person name="Kayman T."/>
            <person name="Karakaya E."/>
            <person name="Mustak H.K."/>
            <person name="Mustak I.B."/>
            <person name="Bilgin N."/>
            <person name="Duzler A."/>
            <person name="Sahin O."/>
            <person name="Guran O."/>
            <person name="Saticioglu I.B."/>
        </authorList>
    </citation>
    <scope>NUCLEOTIDE SEQUENCE [LARGE SCALE GENOMIC DNA]</scope>
    <source>
        <strain evidence="4">faydin-G24</strain>
    </source>
</reference>
<dbReference type="PROSITE" id="PS51257">
    <property type="entry name" value="PROKAR_LIPOPROTEIN"/>
    <property type="match status" value="1"/>
</dbReference>
<name>A0ABS5HH38_9BACT</name>
<evidence type="ECO:0008006" key="5">
    <source>
        <dbReference type="Google" id="ProtNLM"/>
    </source>
</evidence>
<evidence type="ECO:0000313" key="4">
    <source>
        <dbReference type="Proteomes" id="UP000682951"/>
    </source>
</evidence>
<feature type="chain" id="PRO_5046151046" description="PEGA domain-containing protein" evidence="2">
    <location>
        <begin position="21"/>
        <end position="159"/>
    </location>
</feature>
<evidence type="ECO:0000256" key="1">
    <source>
        <dbReference type="SAM" id="Phobius"/>
    </source>
</evidence>
<proteinExistence type="predicted"/>